<accession>A0A2H0VBE6</accession>
<dbReference type="Proteomes" id="UP000230922">
    <property type="component" value="Unassembled WGS sequence"/>
</dbReference>
<evidence type="ECO:0008006" key="4">
    <source>
        <dbReference type="Google" id="ProtNLM"/>
    </source>
</evidence>
<evidence type="ECO:0000313" key="2">
    <source>
        <dbReference type="EMBL" id="PIR96438.1"/>
    </source>
</evidence>
<dbReference type="AlphaFoldDB" id="A0A2H0VBE6"/>
<proteinExistence type="predicted"/>
<feature type="transmembrane region" description="Helical" evidence="1">
    <location>
        <begin position="75"/>
        <end position="96"/>
    </location>
</feature>
<evidence type="ECO:0000313" key="3">
    <source>
        <dbReference type="Proteomes" id="UP000230922"/>
    </source>
</evidence>
<feature type="transmembrane region" description="Helical" evidence="1">
    <location>
        <begin position="184"/>
        <end position="201"/>
    </location>
</feature>
<protein>
    <recommendedName>
        <fullName evidence="4">ECF transporter S component</fullName>
    </recommendedName>
</protein>
<dbReference type="EMBL" id="PFAK01000017">
    <property type="protein sequence ID" value="PIR96438.1"/>
    <property type="molecule type" value="Genomic_DNA"/>
</dbReference>
<sequence length="225" mass="25091">MTQQRKKKLYFTIVFIAVGLLAFQVSLSKLVGSNVNFTLFDAFGPITAAFLGTLPGIIALIFIQGINFLIHGAQVIDAGTVIRFFPMLFAALYFARKTKWNIIIPLLAMLAFNLHPIGRSAWYYSLYWLIPVAMYFLQNKYLLARSLGATFTAHAVGGAAWVWAFGLSKEIWTGLIPVVAFERAMFAVGIAVMYVLVNNLVHALMAEKAKEANLGLEPKYLYKKI</sequence>
<name>A0A2H0VBE6_9BACT</name>
<evidence type="ECO:0000256" key="1">
    <source>
        <dbReference type="SAM" id="Phobius"/>
    </source>
</evidence>
<comment type="caution">
    <text evidence="2">The sequence shown here is derived from an EMBL/GenBank/DDBJ whole genome shotgun (WGS) entry which is preliminary data.</text>
</comment>
<gene>
    <name evidence="2" type="ORF">COT92_01145</name>
</gene>
<reference evidence="3" key="1">
    <citation type="submission" date="2017-09" db="EMBL/GenBank/DDBJ databases">
        <title>Depth-based differentiation of microbial function through sediment-hosted aquifers and enrichment of novel symbionts in the deep terrestrial subsurface.</title>
        <authorList>
            <person name="Probst A.J."/>
            <person name="Ladd B."/>
            <person name="Jarett J.K."/>
            <person name="Geller-Mcgrath D.E."/>
            <person name="Sieber C.M.K."/>
            <person name="Emerson J.B."/>
            <person name="Anantharaman K."/>
            <person name="Thomas B.C."/>
            <person name="Malmstrom R."/>
            <person name="Stieglmeier M."/>
            <person name="Klingl A."/>
            <person name="Woyke T."/>
            <person name="Ryan C.M."/>
            <person name="Banfield J.F."/>
        </authorList>
    </citation>
    <scope>NUCLEOTIDE SEQUENCE [LARGE SCALE GENOMIC DNA]</scope>
</reference>
<organism evidence="2 3">
    <name type="scientific">Candidatus Doudnabacteria bacterium CG10_big_fil_rev_8_21_14_0_10_42_18</name>
    <dbReference type="NCBI Taxonomy" id="1974552"/>
    <lineage>
        <taxon>Bacteria</taxon>
        <taxon>Candidatus Doudnaibacteriota</taxon>
    </lineage>
</organism>
<keyword evidence="1" id="KW-0472">Membrane</keyword>
<feature type="transmembrane region" description="Helical" evidence="1">
    <location>
        <begin position="9"/>
        <end position="27"/>
    </location>
</feature>
<keyword evidence="1" id="KW-0812">Transmembrane</keyword>
<keyword evidence="1" id="KW-1133">Transmembrane helix</keyword>
<feature type="transmembrane region" description="Helical" evidence="1">
    <location>
        <begin position="142"/>
        <end position="164"/>
    </location>
</feature>
<feature type="transmembrane region" description="Helical" evidence="1">
    <location>
        <begin position="102"/>
        <end position="130"/>
    </location>
</feature>
<feature type="transmembrane region" description="Helical" evidence="1">
    <location>
        <begin position="42"/>
        <end position="63"/>
    </location>
</feature>